<dbReference type="InterPro" id="IPR007543">
    <property type="entry name" value="LptD_C"/>
</dbReference>
<dbReference type="GO" id="GO:1990351">
    <property type="term" value="C:transporter complex"/>
    <property type="evidence" value="ECO:0007669"/>
    <property type="project" value="TreeGrafter"/>
</dbReference>
<evidence type="ECO:0000313" key="4">
    <source>
        <dbReference type="Proteomes" id="UP000294562"/>
    </source>
</evidence>
<comment type="caution">
    <text evidence="1">Lacks conserved residue(s) required for the propagation of feature annotation.</text>
</comment>
<evidence type="ECO:0000256" key="1">
    <source>
        <dbReference type="HAMAP-Rule" id="MF_01411"/>
    </source>
</evidence>
<dbReference type="OrthoDB" id="9760225at2"/>
<name>A0A4R6AUM4_9RHOB</name>
<sequence>MMFVREIRFLMTTLIVIFWLGLAGSQSFAQDVSNVTALVADVVQVDGNERLIASGNVEIFTQGTRVRASRITYDRAADRVMIEGPIELRDETGTIVLADQADMDSGLTNGILRGARLVLNEQIQVAGAEMARRQGRFNDLRKVAASSCKVCEEGETPLWEIRASRVIHDQTEGQVYFYNARFRIAGFPVFYMPALRVPDGTDPRVRGFLTPSIRSTTELGTGIKLPYFVPLGDHADITLTPYITENDNRTVEGRYRQAFRNGDILAEGAVSRDSLLPDTNRGYLFLSGTFAVPMDFTLSFSAKSTSDTPYLRDYDYSEEDRLDSFISLSRIRTGERIEGTLTHYNSLRADFNDDDEPNIVGDANWNRRMQAPGLGGWLDFDLIGHFHQRESSEDVVGRDMGQLRGRAGWQQRWTGASGVRLAARAELTADVKQITDDSNYDRTQTGLWPQGAVTLSWPLMRPSADGGHQLLEPVVQLAHTADTGIESANDDSTQVALDSGNLFEFNRYPGLDRTETGTRVNAALRYSIVDTKGISIRLTGGRIYRLSDTDQFSVESGLSGTESDWLGQIDLDITNTIQFRTLALFDDTFDLSLYEARIQINGPFGSSISSNYVWQGADTSADLSDDVSEIAAAARVNIGSAWSATGEVRRDFTVGRTNYSGLGIAYQNECIRVDLSLAREFRATTDVDPTTTYGFSVELAGFGNQNRRSSLGQCTN</sequence>
<dbReference type="InterPro" id="IPR020889">
    <property type="entry name" value="LipoPS_assembly_LptD"/>
</dbReference>
<evidence type="ECO:0000313" key="3">
    <source>
        <dbReference type="EMBL" id="TDL86438.1"/>
    </source>
</evidence>
<dbReference type="Pfam" id="PF04453">
    <property type="entry name" value="LptD"/>
    <property type="match status" value="1"/>
</dbReference>
<keyword evidence="1" id="KW-0732">Signal</keyword>
<keyword evidence="1" id="KW-0472">Membrane</keyword>
<reference evidence="3 4" key="1">
    <citation type="submission" date="2019-03" db="EMBL/GenBank/DDBJ databases">
        <title>Rhodobacteraceae bacterium SM1902, a new member of the family Rhodobacteraceae isolated from Yantai.</title>
        <authorList>
            <person name="Sun Y."/>
        </authorList>
    </citation>
    <scope>NUCLEOTIDE SEQUENCE [LARGE SCALE GENOMIC DNA]</scope>
    <source>
        <strain evidence="3 4">SM1902</strain>
    </source>
</reference>
<dbReference type="PANTHER" id="PTHR30189">
    <property type="entry name" value="LPS-ASSEMBLY PROTEIN"/>
    <property type="match status" value="1"/>
</dbReference>
<dbReference type="Proteomes" id="UP000294562">
    <property type="component" value="Unassembled WGS sequence"/>
</dbReference>
<dbReference type="HAMAP" id="MF_01411">
    <property type="entry name" value="LPS_assembly_LptD"/>
    <property type="match status" value="1"/>
</dbReference>
<feature type="domain" description="LptD C-terminal" evidence="2">
    <location>
        <begin position="279"/>
        <end position="642"/>
    </location>
</feature>
<protein>
    <recommendedName>
        <fullName evidence="1">LPS-assembly protein LptD</fullName>
    </recommendedName>
</protein>
<comment type="subcellular location">
    <subcellularLocation>
        <location evidence="1">Cell outer membrane</location>
    </subcellularLocation>
</comment>
<gene>
    <name evidence="1" type="primary">lptD</name>
    <name evidence="3" type="ORF">E2L05_13145</name>
</gene>
<evidence type="ECO:0000259" key="2">
    <source>
        <dbReference type="Pfam" id="PF04453"/>
    </source>
</evidence>
<dbReference type="AlphaFoldDB" id="A0A4R6AUM4"/>
<comment type="function">
    <text evidence="1">Involved in the assembly of lipopolysaccharide (LPS) at the surface of the outer membrane.</text>
</comment>
<comment type="similarity">
    <text evidence="1">Belongs to the LptD family.</text>
</comment>
<organism evidence="3 4">
    <name type="scientific">Meridianimarinicoccus aquatilis</name>
    <dbReference type="NCBI Taxonomy" id="2552766"/>
    <lineage>
        <taxon>Bacteria</taxon>
        <taxon>Pseudomonadati</taxon>
        <taxon>Pseudomonadota</taxon>
        <taxon>Alphaproteobacteria</taxon>
        <taxon>Rhodobacterales</taxon>
        <taxon>Paracoccaceae</taxon>
        <taxon>Meridianimarinicoccus</taxon>
    </lineage>
</organism>
<dbReference type="EMBL" id="SMZO01000030">
    <property type="protein sequence ID" value="TDL86438.1"/>
    <property type="molecule type" value="Genomic_DNA"/>
</dbReference>
<comment type="caution">
    <text evidence="3">The sequence shown here is derived from an EMBL/GenBank/DDBJ whole genome shotgun (WGS) entry which is preliminary data.</text>
</comment>
<keyword evidence="1" id="KW-0998">Cell outer membrane</keyword>
<dbReference type="PANTHER" id="PTHR30189:SF1">
    <property type="entry name" value="LPS-ASSEMBLY PROTEIN LPTD"/>
    <property type="match status" value="1"/>
</dbReference>
<keyword evidence="4" id="KW-1185">Reference proteome</keyword>
<dbReference type="GO" id="GO:0043165">
    <property type="term" value="P:Gram-negative-bacterium-type cell outer membrane assembly"/>
    <property type="evidence" value="ECO:0007669"/>
    <property type="project" value="UniProtKB-UniRule"/>
</dbReference>
<dbReference type="GO" id="GO:0009279">
    <property type="term" value="C:cell outer membrane"/>
    <property type="evidence" value="ECO:0007669"/>
    <property type="project" value="UniProtKB-SubCell"/>
</dbReference>
<dbReference type="InterPro" id="IPR050218">
    <property type="entry name" value="LptD"/>
</dbReference>
<proteinExistence type="inferred from homology"/>
<dbReference type="GO" id="GO:0015920">
    <property type="term" value="P:lipopolysaccharide transport"/>
    <property type="evidence" value="ECO:0007669"/>
    <property type="project" value="InterPro"/>
</dbReference>
<accession>A0A4R6AUM4</accession>
<comment type="subunit">
    <text evidence="1">Component of the lipopolysaccharide transport and assembly complex.</text>
</comment>